<evidence type="ECO:0000313" key="1">
    <source>
        <dbReference type="EMBL" id="QHT34026.1"/>
    </source>
</evidence>
<dbReference type="EMBL" id="MN738983">
    <property type="protein sequence ID" value="QHT34026.1"/>
    <property type="molecule type" value="Genomic_DNA"/>
</dbReference>
<name>A0A6C0EXZ9_9ZZZZ</name>
<organism evidence="1">
    <name type="scientific">viral metagenome</name>
    <dbReference type="NCBI Taxonomy" id="1070528"/>
    <lineage>
        <taxon>unclassified sequences</taxon>
        <taxon>metagenomes</taxon>
        <taxon>organismal metagenomes</taxon>
    </lineage>
</organism>
<proteinExistence type="predicted"/>
<reference evidence="1" key="1">
    <citation type="journal article" date="2020" name="Nature">
        <title>Giant virus diversity and host interactions through global metagenomics.</title>
        <authorList>
            <person name="Schulz F."/>
            <person name="Roux S."/>
            <person name="Paez-Espino D."/>
            <person name="Jungbluth S."/>
            <person name="Walsh D.A."/>
            <person name="Denef V.J."/>
            <person name="McMahon K.D."/>
            <person name="Konstantinidis K.T."/>
            <person name="Eloe-Fadrosh E.A."/>
            <person name="Kyrpides N.C."/>
            <person name="Woyke T."/>
        </authorList>
    </citation>
    <scope>NUCLEOTIDE SEQUENCE</scope>
    <source>
        <strain evidence="1">GVMAG-M-3300009161-52</strain>
    </source>
</reference>
<sequence length="307" mass="34305">MSSPTDEQIIHVRNNLRNLIDFNNSLYVQGNTKILNAYFLLSISDNKDLGLAIGLNLLKGAFIALGAEGSIVGAIVANFMCGVVDSYTDTTPPSLNAQMSSLLTRFQATSEQLTSDLEMYYGNPGLYWNKTFSGSVTNAFGTYAVSSTFSDLDTIDFPANTNSEFMVYLLKAQYALDQQVWFTLLPNFVITQFNPSSDYPCKTNSEQQMETNAAGFYGKHKSYWNNWVFHYSTNRKGEDNSYFTQWQNDIGTGAGAFTDGALNDSACDYLFIDSYDNVIINSNGLFNRAFVFTKMANIKHVTHTYNH</sequence>
<dbReference type="AlphaFoldDB" id="A0A6C0EXZ9"/>
<protein>
    <submittedName>
        <fullName evidence="1">Uncharacterized protein</fullName>
    </submittedName>
</protein>
<accession>A0A6C0EXZ9</accession>